<evidence type="ECO:0000256" key="6">
    <source>
        <dbReference type="ARBA" id="ARBA00022781"/>
    </source>
</evidence>
<evidence type="ECO:0000256" key="12">
    <source>
        <dbReference type="RuleBase" id="RU000483"/>
    </source>
</evidence>
<comment type="similarity">
    <text evidence="2 11 12">Belongs to the ATPase A chain family.</text>
</comment>
<dbReference type="NCBIfam" id="TIGR01131">
    <property type="entry name" value="ATP_synt_6_or_A"/>
    <property type="match status" value="1"/>
</dbReference>
<keyword evidence="9 11" id="KW-0472">Membrane</keyword>
<evidence type="ECO:0000313" key="15">
    <source>
        <dbReference type="Proteomes" id="UP000594042"/>
    </source>
</evidence>
<dbReference type="KEGG" id="copr:Cop2CBH44_17550"/>
<dbReference type="PRINTS" id="PR00123">
    <property type="entry name" value="ATPASEA"/>
</dbReference>
<feature type="transmembrane region" description="Helical" evidence="11">
    <location>
        <begin position="120"/>
        <end position="141"/>
    </location>
</feature>
<keyword evidence="4 11" id="KW-0138">CF(0)</keyword>
<evidence type="ECO:0000256" key="10">
    <source>
        <dbReference type="ARBA" id="ARBA00023310"/>
    </source>
</evidence>
<keyword evidence="7 11" id="KW-1133">Transmembrane helix</keyword>
<evidence type="ECO:0000256" key="11">
    <source>
        <dbReference type="HAMAP-Rule" id="MF_01393"/>
    </source>
</evidence>
<protein>
    <recommendedName>
        <fullName evidence="11 12">ATP synthase subunit a</fullName>
    </recommendedName>
    <alternativeName>
        <fullName evidence="11">ATP synthase F0 sector subunit a</fullName>
    </alternativeName>
    <alternativeName>
        <fullName evidence="11">F-ATPase subunit 6</fullName>
    </alternativeName>
</protein>
<evidence type="ECO:0000256" key="1">
    <source>
        <dbReference type="ARBA" id="ARBA00004141"/>
    </source>
</evidence>
<keyword evidence="8 11" id="KW-0406">Ion transport</keyword>
<keyword evidence="3 11" id="KW-0813">Transport</keyword>
<dbReference type="AlphaFoldDB" id="A0A7G1HX58"/>
<dbReference type="GO" id="GO:0005886">
    <property type="term" value="C:plasma membrane"/>
    <property type="evidence" value="ECO:0007669"/>
    <property type="project" value="UniProtKB-SubCell"/>
</dbReference>
<comment type="function">
    <text evidence="11 12">Key component of the proton channel; it plays a direct role in the translocation of protons across the membrane.</text>
</comment>
<evidence type="ECO:0000256" key="7">
    <source>
        <dbReference type="ARBA" id="ARBA00022989"/>
    </source>
</evidence>
<evidence type="ECO:0000256" key="3">
    <source>
        <dbReference type="ARBA" id="ARBA00022448"/>
    </source>
</evidence>
<keyword evidence="15" id="KW-1185">Reference proteome</keyword>
<dbReference type="InterPro" id="IPR035908">
    <property type="entry name" value="F0_ATP_A_sf"/>
</dbReference>
<evidence type="ECO:0000256" key="8">
    <source>
        <dbReference type="ARBA" id="ARBA00023065"/>
    </source>
</evidence>
<keyword evidence="10 11" id="KW-0066">ATP synthesis</keyword>
<dbReference type="InterPro" id="IPR045083">
    <property type="entry name" value="ATP_synth_F0_asu_bact/mt"/>
</dbReference>
<dbReference type="CDD" id="cd00310">
    <property type="entry name" value="ATP-synt_Fo_a_6"/>
    <property type="match status" value="1"/>
</dbReference>
<accession>A0A7G1HX58</accession>
<reference evidence="15" key="1">
    <citation type="submission" date="2020-07" db="EMBL/GenBank/DDBJ databases">
        <title>Complete genome sequencing of Coprobacter sp. strain 2CBH44.</title>
        <authorList>
            <person name="Sakamoto M."/>
            <person name="Murakami T."/>
            <person name="Mori H."/>
        </authorList>
    </citation>
    <scope>NUCLEOTIDE SEQUENCE [LARGE SCALE GENOMIC DNA]</scope>
    <source>
        <strain evidence="15">2CBH44</strain>
    </source>
</reference>
<dbReference type="Proteomes" id="UP000594042">
    <property type="component" value="Chromosome"/>
</dbReference>
<keyword evidence="5 11" id="KW-0812">Transmembrane</keyword>
<organism evidence="14 15">
    <name type="scientific">Coprobacter secundus subsp. similis</name>
    <dbReference type="NCBI Taxonomy" id="2751153"/>
    <lineage>
        <taxon>Bacteria</taxon>
        <taxon>Pseudomonadati</taxon>
        <taxon>Bacteroidota</taxon>
        <taxon>Bacteroidia</taxon>
        <taxon>Bacteroidales</taxon>
        <taxon>Barnesiellaceae</taxon>
        <taxon>Coprobacter</taxon>
    </lineage>
</organism>
<evidence type="ECO:0000256" key="13">
    <source>
        <dbReference type="SAM" id="SignalP"/>
    </source>
</evidence>
<feature type="transmembrane region" description="Helical" evidence="11">
    <location>
        <begin position="208"/>
        <end position="229"/>
    </location>
</feature>
<dbReference type="HAMAP" id="MF_01393">
    <property type="entry name" value="ATP_synth_a_bact"/>
    <property type="match status" value="1"/>
</dbReference>
<sequence>MKKLIICCIGILFFIVGTTFTAVASEEEKPFDAKEAIFEHLLDNYGWEVPFSHSTRIPLPVIIRDNEGSWHVFSSKKLEHGGNYNGFYIASEGDNKGKIESLDADGNKYRPLDISITKNVFALLIAALVVCICIFPLARFYRRNKFKAPRKGLGAIEFVIDMVYSDVIRPILGVEARRFAPYLLTLFFFILAINILGMIVVFPGGANLSGNISITLVLALCTFLVVNFMGTKHYWKDLFWPEVPMWMKCPVPIMPVIEVFGAITKPVALMIRLFANMLGGHLIVLVLISLIFIFGTMGAAVLAGTTVLSVLFSVFMNLLHFLICFIQAYVFTMLSALFISLARVKGEKEIKE</sequence>
<evidence type="ECO:0000256" key="4">
    <source>
        <dbReference type="ARBA" id="ARBA00022547"/>
    </source>
</evidence>
<evidence type="ECO:0000256" key="9">
    <source>
        <dbReference type="ARBA" id="ARBA00023136"/>
    </source>
</evidence>
<dbReference type="PANTHER" id="PTHR11410:SF0">
    <property type="entry name" value="ATP SYNTHASE SUBUNIT A"/>
    <property type="match status" value="1"/>
</dbReference>
<feature type="signal peptide" evidence="13">
    <location>
        <begin position="1"/>
        <end position="24"/>
    </location>
</feature>
<feature type="transmembrane region" description="Helical" evidence="11">
    <location>
        <begin position="282"/>
        <end position="312"/>
    </location>
</feature>
<dbReference type="Pfam" id="PF00119">
    <property type="entry name" value="ATP-synt_A"/>
    <property type="match status" value="1"/>
</dbReference>
<evidence type="ECO:0000256" key="2">
    <source>
        <dbReference type="ARBA" id="ARBA00006810"/>
    </source>
</evidence>
<feature type="chain" id="PRO_5028903699" description="ATP synthase subunit a" evidence="13">
    <location>
        <begin position="25"/>
        <end position="352"/>
    </location>
</feature>
<dbReference type="PANTHER" id="PTHR11410">
    <property type="entry name" value="ATP SYNTHASE SUBUNIT A"/>
    <property type="match status" value="1"/>
</dbReference>
<evidence type="ECO:0000256" key="5">
    <source>
        <dbReference type="ARBA" id="ARBA00022692"/>
    </source>
</evidence>
<dbReference type="InterPro" id="IPR000568">
    <property type="entry name" value="ATP_synth_F0_asu"/>
</dbReference>
<gene>
    <name evidence="11 14" type="primary">atpB</name>
    <name evidence="14" type="ORF">Cop2CBH44_17550</name>
</gene>
<dbReference type="Gene3D" id="1.20.120.220">
    <property type="entry name" value="ATP synthase, F0 complex, subunit A"/>
    <property type="match status" value="1"/>
</dbReference>
<dbReference type="GO" id="GO:0045259">
    <property type="term" value="C:proton-transporting ATP synthase complex"/>
    <property type="evidence" value="ECO:0007669"/>
    <property type="project" value="UniProtKB-KW"/>
</dbReference>
<keyword evidence="13" id="KW-0732">Signal</keyword>
<dbReference type="RefSeq" id="WP_021930630.1">
    <property type="nucleotide sequence ID" value="NZ_AP023322.1"/>
</dbReference>
<dbReference type="SUPFAM" id="SSF81336">
    <property type="entry name" value="F1F0 ATP synthase subunit A"/>
    <property type="match status" value="1"/>
</dbReference>
<feature type="transmembrane region" description="Helical" evidence="11">
    <location>
        <begin position="318"/>
        <end position="342"/>
    </location>
</feature>
<name>A0A7G1HX58_9BACT</name>
<comment type="subcellular location">
    <subcellularLocation>
        <location evidence="11 12">Cell membrane</location>
        <topology evidence="11 12">Multi-pass membrane protein</topology>
    </subcellularLocation>
    <subcellularLocation>
        <location evidence="1">Membrane</location>
        <topology evidence="1">Multi-pass membrane protein</topology>
    </subcellularLocation>
</comment>
<evidence type="ECO:0000313" key="14">
    <source>
        <dbReference type="EMBL" id="BCI63402.1"/>
    </source>
</evidence>
<proteinExistence type="inferred from homology"/>
<dbReference type="EMBL" id="AP023322">
    <property type="protein sequence ID" value="BCI63402.1"/>
    <property type="molecule type" value="Genomic_DNA"/>
</dbReference>
<keyword evidence="6 11" id="KW-0375">Hydrogen ion transport</keyword>
<keyword evidence="11" id="KW-1003">Cell membrane</keyword>
<feature type="transmembrane region" description="Helical" evidence="11">
    <location>
        <begin position="179"/>
        <end position="202"/>
    </location>
</feature>
<dbReference type="GO" id="GO:0046933">
    <property type="term" value="F:proton-transporting ATP synthase activity, rotational mechanism"/>
    <property type="evidence" value="ECO:0007669"/>
    <property type="project" value="UniProtKB-UniRule"/>
</dbReference>